<dbReference type="RefSeq" id="WP_165108091.1">
    <property type="nucleotide sequence ID" value="NZ_JAAKYA010000072.1"/>
</dbReference>
<dbReference type="SUPFAM" id="SSF51215">
    <property type="entry name" value="Regulatory protein AraC"/>
    <property type="match status" value="1"/>
</dbReference>
<dbReference type="PANTHER" id="PTHR46796:SF7">
    <property type="entry name" value="ARAC FAMILY TRANSCRIPTIONAL REGULATOR"/>
    <property type="match status" value="1"/>
</dbReference>
<dbReference type="SUPFAM" id="SSF46689">
    <property type="entry name" value="Homeodomain-like"/>
    <property type="match status" value="1"/>
</dbReference>
<dbReference type="Pfam" id="PF12833">
    <property type="entry name" value="HTH_18"/>
    <property type="match status" value="1"/>
</dbReference>
<dbReference type="EMBL" id="JAAKYA010000072">
    <property type="protein sequence ID" value="NGO39843.1"/>
    <property type="molecule type" value="Genomic_DNA"/>
</dbReference>
<gene>
    <name evidence="7" type="ORF">G4L39_10625</name>
</gene>
<reference evidence="7 8" key="1">
    <citation type="submission" date="2020-02" db="EMBL/GenBank/DDBJ databases">
        <title>Draft genome sequence of Limisphaera ngatamarikiensis NGM72.4T, a thermophilic Verrucomicrobia grouped in subdivision 3.</title>
        <authorList>
            <person name="Carere C.R."/>
            <person name="Steen J."/>
            <person name="Hugenholtz P."/>
            <person name="Stott M.B."/>
        </authorList>
    </citation>
    <scope>NUCLEOTIDE SEQUENCE [LARGE SCALE GENOMIC DNA]</scope>
    <source>
        <strain evidence="7 8">NGM72.4</strain>
    </source>
</reference>
<evidence type="ECO:0000256" key="2">
    <source>
        <dbReference type="ARBA" id="ARBA00023125"/>
    </source>
</evidence>
<evidence type="ECO:0000259" key="6">
    <source>
        <dbReference type="PROSITE" id="PS01124"/>
    </source>
</evidence>
<dbReference type="InterPro" id="IPR018060">
    <property type="entry name" value="HTH_AraC"/>
</dbReference>
<dbReference type="SMART" id="SM00342">
    <property type="entry name" value="HTH_ARAC"/>
    <property type="match status" value="1"/>
</dbReference>
<dbReference type="GO" id="GO:0043565">
    <property type="term" value="F:sequence-specific DNA binding"/>
    <property type="evidence" value="ECO:0007669"/>
    <property type="project" value="InterPro"/>
</dbReference>
<proteinExistence type="predicted"/>
<organism evidence="7 8">
    <name type="scientific">Limisphaera ngatamarikiensis</name>
    <dbReference type="NCBI Taxonomy" id="1324935"/>
    <lineage>
        <taxon>Bacteria</taxon>
        <taxon>Pseudomonadati</taxon>
        <taxon>Verrucomicrobiota</taxon>
        <taxon>Verrucomicrobiia</taxon>
        <taxon>Limisphaerales</taxon>
        <taxon>Limisphaeraceae</taxon>
        <taxon>Limisphaera</taxon>
    </lineage>
</organism>
<dbReference type="InterPro" id="IPR020449">
    <property type="entry name" value="Tscrpt_reg_AraC-type_HTH"/>
</dbReference>
<evidence type="ECO:0000313" key="8">
    <source>
        <dbReference type="Proteomes" id="UP000477311"/>
    </source>
</evidence>
<keyword evidence="3" id="KW-0010">Activator</keyword>
<keyword evidence="4" id="KW-0804">Transcription</keyword>
<dbReference type="Gene3D" id="1.10.10.60">
    <property type="entry name" value="Homeodomain-like"/>
    <property type="match status" value="1"/>
</dbReference>
<evidence type="ECO:0000256" key="3">
    <source>
        <dbReference type="ARBA" id="ARBA00023159"/>
    </source>
</evidence>
<evidence type="ECO:0000256" key="5">
    <source>
        <dbReference type="SAM" id="MobiDB-lite"/>
    </source>
</evidence>
<dbReference type="PROSITE" id="PS01124">
    <property type="entry name" value="HTH_ARAC_FAMILY_2"/>
    <property type="match status" value="1"/>
</dbReference>
<evidence type="ECO:0000256" key="4">
    <source>
        <dbReference type="ARBA" id="ARBA00023163"/>
    </source>
</evidence>
<comment type="caution">
    <text evidence="7">The sequence shown here is derived from an EMBL/GenBank/DDBJ whole genome shotgun (WGS) entry which is preliminary data.</text>
</comment>
<sequence>MPLRRDQTSNLTFAEPSRVARRLLWHMYSIGSRRIEQPDHHEPYEKPGAHLFWVQSGSGWVEYMDQRRPLERGRKVWLLDMSRPRTYIPQPGGHLTITGVRFGGPGLEFWHETLNSSAEPEFELDDVQRVRSVYQNLWRLARRRPLGWEWQAHMQINELLGQLLMSRGLLVSPETELPAPVVRVLNALAANPLKDWKARELAAVARVSYSGLRALFRKCGQGTIHQNIQRVRLDQARLLLADPRLSIKDVAAQLNFSSEFYFSHFFRKYTGLTPTEFRRRLQLNPAPQRAAGTSPEVATSERGAAEGVPKS</sequence>
<evidence type="ECO:0000313" key="7">
    <source>
        <dbReference type="EMBL" id="NGO39843.1"/>
    </source>
</evidence>
<dbReference type="InterPro" id="IPR009057">
    <property type="entry name" value="Homeodomain-like_sf"/>
</dbReference>
<keyword evidence="8" id="KW-1185">Reference proteome</keyword>
<keyword evidence="1" id="KW-0805">Transcription regulation</keyword>
<dbReference type="GO" id="GO:0003700">
    <property type="term" value="F:DNA-binding transcription factor activity"/>
    <property type="evidence" value="ECO:0007669"/>
    <property type="project" value="InterPro"/>
</dbReference>
<dbReference type="PRINTS" id="PR00032">
    <property type="entry name" value="HTHARAC"/>
</dbReference>
<accession>A0A6M1RQ88</accession>
<dbReference type="PROSITE" id="PS00041">
    <property type="entry name" value="HTH_ARAC_FAMILY_1"/>
    <property type="match status" value="1"/>
</dbReference>
<feature type="region of interest" description="Disordered" evidence="5">
    <location>
        <begin position="285"/>
        <end position="311"/>
    </location>
</feature>
<evidence type="ECO:0000256" key="1">
    <source>
        <dbReference type="ARBA" id="ARBA00023015"/>
    </source>
</evidence>
<dbReference type="InterPro" id="IPR018062">
    <property type="entry name" value="HTH_AraC-typ_CS"/>
</dbReference>
<protein>
    <submittedName>
        <fullName evidence="7">AraC family transcriptional regulator</fullName>
    </submittedName>
</protein>
<keyword evidence="2" id="KW-0238">DNA-binding</keyword>
<dbReference type="PANTHER" id="PTHR46796">
    <property type="entry name" value="HTH-TYPE TRANSCRIPTIONAL ACTIVATOR RHAS-RELATED"/>
    <property type="match status" value="1"/>
</dbReference>
<dbReference type="InterPro" id="IPR050204">
    <property type="entry name" value="AraC_XylS_family_regulators"/>
</dbReference>
<dbReference type="AlphaFoldDB" id="A0A6M1RQ88"/>
<dbReference type="InterPro" id="IPR037923">
    <property type="entry name" value="HTH-like"/>
</dbReference>
<dbReference type="Proteomes" id="UP000477311">
    <property type="component" value="Unassembled WGS sequence"/>
</dbReference>
<name>A0A6M1RQ88_9BACT</name>
<feature type="domain" description="HTH araC/xylS-type" evidence="6">
    <location>
        <begin position="182"/>
        <end position="280"/>
    </location>
</feature>